<dbReference type="EMBL" id="CAJVPI010001237">
    <property type="protein sequence ID" value="CAG8602351.1"/>
    <property type="molecule type" value="Genomic_DNA"/>
</dbReference>
<name>A0A9N9GER7_9GLOM</name>
<comment type="caution">
    <text evidence="1">The sequence shown here is derived from an EMBL/GenBank/DDBJ whole genome shotgun (WGS) entry which is preliminary data.</text>
</comment>
<dbReference type="AlphaFoldDB" id="A0A9N9GER7"/>
<protein>
    <submittedName>
        <fullName evidence="1">8410_t:CDS:1</fullName>
    </submittedName>
</protein>
<evidence type="ECO:0000313" key="1">
    <source>
        <dbReference type="EMBL" id="CAG8602351.1"/>
    </source>
</evidence>
<keyword evidence="2" id="KW-1185">Reference proteome</keyword>
<proteinExistence type="predicted"/>
<dbReference type="Proteomes" id="UP000789739">
    <property type="component" value="Unassembled WGS sequence"/>
</dbReference>
<accession>A0A9N9GER7</accession>
<gene>
    <name evidence="1" type="ORF">PBRASI_LOCUS7714</name>
</gene>
<reference evidence="1" key="1">
    <citation type="submission" date="2021-06" db="EMBL/GenBank/DDBJ databases">
        <authorList>
            <person name="Kallberg Y."/>
            <person name="Tangrot J."/>
            <person name="Rosling A."/>
        </authorList>
    </citation>
    <scope>NUCLEOTIDE SEQUENCE</scope>
    <source>
        <strain evidence="1">BR232B</strain>
    </source>
</reference>
<dbReference type="OrthoDB" id="10057496at2759"/>
<sequence>MSRQRRRDSSSSILTVCGVQMKDIPGEKTAEEELFKNCLENKNGNNISGYGKVAVVSYGKYLMLAQAKGSAETYAMKYILSFS</sequence>
<organism evidence="1 2">
    <name type="scientific">Paraglomus brasilianum</name>
    <dbReference type="NCBI Taxonomy" id="144538"/>
    <lineage>
        <taxon>Eukaryota</taxon>
        <taxon>Fungi</taxon>
        <taxon>Fungi incertae sedis</taxon>
        <taxon>Mucoromycota</taxon>
        <taxon>Glomeromycotina</taxon>
        <taxon>Glomeromycetes</taxon>
        <taxon>Paraglomerales</taxon>
        <taxon>Paraglomeraceae</taxon>
        <taxon>Paraglomus</taxon>
    </lineage>
</organism>
<evidence type="ECO:0000313" key="2">
    <source>
        <dbReference type="Proteomes" id="UP000789739"/>
    </source>
</evidence>